<dbReference type="PANTHER" id="PTHR30383">
    <property type="entry name" value="THIOESTERASE 1/PROTEASE 1/LYSOPHOSPHOLIPASE L1"/>
    <property type="match status" value="1"/>
</dbReference>
<evidence type="ECO:0000313" key="2">
    <source>
        <dbReference type="EMBL" id="BDD85839.1"/>
    </source>
</evidence>
<evidence type="ECO:0000259" key="1">
    <source>
        <dbReference type="Pfam" id="PF13472"/>
    </source>
</evidence>
<sequence>MKPLELLFLGDSLIDYGDWPRRLPQYRVISKGIPGETSGELLLRLDRAVAGHHPAAVILMTGTNDLFIGDPATTAQVQRVVDRLNHFFPETLVILTGLPPFVWPHIKEAAQALNRHLRAIANRPRGCYLDLEQSFVAADRHLFSADGVHLNEAGYQVWQHLLGLTLESLHFSASDLS</sequence>
<name>A0ABM7W4K6_9BACT</name>
<evidence type="ECO:0000313" key="3">
    <source>
        <dbReference type="Proteomes" id="UP000830055"/>
    </source>
</evidence>
<dbReference type="InterPro" id="IPR051532">
    <property type="entry name" value="Ester_Hydrolysis_Enzymes"/>
</dbReference>
<reference evidence="2 3" key="1">
    <citation type="submission" date="2022-01" db="EMBL/GenBank/DDBJ databases">
        <title>Desulfofustis limnae sp. nov., a novel mesophilic sulfate-reducing bacterium isolated from marsh soil.</title>
        <authorList>
            <person name="Watanabe M."/>
            <person name="Takahashi A."/>
            <person name="Kojima H."/>
            <person name="Fukui M."/>
        </authorList>
    </citation>
    <scope>NUCLEOTIDE SEQUENCE [LARGE SCALE GENOMIC DNA]</scope>
    <source>
        <strain evidence="2 3">PPLL</strain>
    </source>
</reference>
<dbReference type="RefSeq" id="WP_284152967.1">
    <property type="nucleotide sequence ID" value="NZ_AP025516.1"/>
</dbReference>
<gene>
    <name evidence="2" type="ORF">DPPLL_02040</name>
</gene>
<feature type="domain" description="SGNH hydrolase-type esterase" evidence="1">
    <location>
        <begin position="8"/>
        <end position="157"/>
    </location>
</feature>
<organism evidence="2 3">
    <name type="scientific">Desulfofustis limnaeus</name>
    <dbReference type="NCBI Taxonomy" id="2740163"/>
    <lineage>
        <taxon>Bacteria</taxon>
        <taxon>Pseudomonadati</taxon>
        <taxon>Thermodesulfobacteriota</taxon>
        <taxon>Desulfobulbia</taxon>
        <taxon>Desulfobulbales</taxon>
        <taxon>Desulfocapsaceae</taxon>
        <taxon>Desulfofustis</taxon>
    </lineage>
</organism>
<proteinExistence type="predicted"/>
<keyword evidence="3" id="KW-1185">Reference proteome</keyword>
<dbReference type="Gene3D" id="3.40.50.1110">
    <property type="entry name" value="SGNH hydrolase"/>
    <property type="match status" value="1"/>
</dbReference>
<accession>A0ABM7W4K6</accession>
<protein>
    <recommendedName>
        <fullName evidence="1">SGNH hydrolase-type esterase domain-containing protein</fullName>
    </recommendedName>
</protein>
<dbReference type="Proteomes" id="UP000830055">
    <property type="component" value="Chromosome"/>
</dbReference>
<dbReference type="PANTHER" id="PTHR30383:SF5">
    <property type="entry name" value="SGNH HYDROLASE-TYPE ESTERASE DOMAIN-CONTAINING PROTEIN"/>
    <property type="match status" value="1"/>
</dbReference>
<dbReference type="InterPro" id="IPR013830">
    <property type="entry name" value="SGNH_hydro"/>
</dbReference>
<dbReference type="SUPFAM" id="SSF52266">
    <property type="entry name" value="SGNH hydrolase"/>
    <property type="match status" value="1"/>
</dbReference>
<dbReference type="Pfam" id="PF13472">
    <property type="entry name" value="Lipase_GDSL_2"/>
    <property type="match status" value="1"/>
</dbReference>
<dbReference type="EMBL" id="AP025516">
    <property type="protein sequence ID" value="BDD85839.1"/>
    <property type="molecule type" value="Genomic_DNA"/>
</dbReference>
<dbReference type="InterPro" id="IPR036514">
    <property type="entry name" value="SGNH_hydro_sf"/>
</dbReference>